<accession>A0ABQ5YQW4</accession>
<evidence type="ECO:0000313" key="2">
    <source>
        <dbReference type="EMBL" id="GLR25661.1"/>
    </source>
</evidence>
<dbReference type="RefSeq" id="WP_284280065.1">
    <property type="nucleotide sequence ID" value="NZ_BSOJ01000006.1"/>
</dbReference>
<dbReference type="Proteomes" id="UP001156664">
    <property type="component" value="Unassembled WGS sequence"/>
</dbReference>
<keyword evidence="3" id="KW-1185">Reference proteome</keyword>
<feature type="coiled-coil region" evidence="1">
    <location>
        <begin position="2"/>
        <end position="38"/>
    </location>
</feature>
<reference evidence="3" key="1">
    <citation type="journal article" date="2019" name="Int. J. Syst. Evol. Microbiol.">
        <title>The Global Catalogue of Microorganisms (GCM) 10K type strain sequencing project: providing services to taxonomists for standard genome sequencing and annotation.</title>
        <authorList>
            <consortium name="The Broad Institute Genomics Platform"/>
            <consortium name="The Broad Institute Genome Sequencing Center for Infectious Disease"/>
            <person name="Wu L."/>
            <person name="Ma J."/>
        </authorList>
    </citation>
    <scope>NUCLEOTIDE SEQUENCE [LARGE SCALE GENOMIC DNA]</scope>
    <source>
        <strain evidence="3">NBRC 105857</strain>
    </source>
</reference>
<evidence type="ECO:0000313" key="3">
    <source>
        <dbReference type="Proteomes" id="UP001156664"/>
    </source>
</evidence>
<proteinExistence type="predicted"/>
<organism evidence="2 3">
    <name type="scientific">Limnobacter litoralis</name>
    <dbReference type="NCBI Taxonomy" id="481366"/>
    <lineage>
        <taxon>Bacteria</taxon>
        <taxon>Pseudomonadati</taxon>
        <taxon>Pseudomonadota</taxon>
        <taxon>Betaproteobacteria</taxon>
        <taxon>Burkholderiales</taxon>
        <taxon>Burkholderiaceae</taxon>
        <taxon>Limnobacter</taxon>
    </lineage>
</organism>
<gene>
    <name evidence="2" type="ORF">GCM10007875_07490</name>
</gene>
<sequence>MREEENEEEIDLLSEEEQAEREAKLAKLEKERKELLASLAVGDFSTLKAKVAYILNLYPEARNSDITLSIKYWEIFQSDIYNKTGILPKDLFDLALV</sequence>
<keyword evidence="1" id="KW-0175">Coiled coil</keyword>
<evidence type="ECO:0000256" key="1">
    <source>
        <dbReference type="SAM" id="Coils"/>
    </source>
</evidence>
<dbReference type="EMBL" id="BSOJ01000006">
    <property type="protein sequence ID" value="GLR25661.1"/>
    <property type="molecule type" value="Genomic_DNA"/>
</dbReference>
<protein>
    <submittedName>
        <fullName evidence="2">Uncharacterized protein</fullName>
    </submittedName>
</protein>
<name>A0ABQ5YQW4_9BURK</name>
<comment type="caution">
    <text evidence="2">The sequence shown here is derived from an EMBL/GenBank/DDBJ whole genome shotgun (WGS) entry which is preliminary data.</text>
</comment>